<evidence type="ECO:0000256" key="7">
    <source>
        <dbReference type="ARBA" id="ARBA00023033"/>
    </source>
</evidence>
<dbReference type="Gene3D" id="1.10.630.10">
    <property type="entry name" value="Cytochrome P450"/>
    <property type="match status" value="1"/>
</dbReference>
<dbReference type="Gene3D" id="3.40.50.1460">
    <property type="match status" value="1"/>
</dbReference>
<dbReference type="PROSITE" id="PS50208">
    <property type="entry name" value="CASPASE_P20"/>
    <property type="match status" value="1"/>
</dbReference>
<comment type="similarity">
    <text evidence="1">Belongs to the peptidase C14A family.</text>
</comment>
<dbReference type="HOGENOM" id="CLU_338108_0_0_1"/>
<evidence type="ECO:0000313" key="10">
    <source>
        <dbReference type="EMBL" id="EKC34609.1"/>
    </source>
</evidence>
<dbReference type="InterPro" id="IPR002401">
    <property type="entry name" value="Cyt_P450_E_grp-I"/>
</dbReference>
<dbReference type="AlphaFoldDB" id="K1QTS3"/>
<accession>K1QTS3</accession>
<dbReference type="GO" id="GO:0016705">
    <property type="term" value="F:oxidoreductase activity, acting on paired donors, with incorporation or reduction of molecular oxygen"/>
    <property type="evidence" value="ECO:0007669"/>
    <property type="project" value="InterPro"/>
</dbReference>
<dbReference type="SUPFAM" id="SSF48264">
    <property type="entry name" value="Cytochrome P450"/>
    <property type="match status" value="1"/>
</dbReference>
<protein>
    <submittedName>
        <fullName evidence="10">Cytochrome P450 1A1</fullName>
    </submittedName>
</protein>
<dbReference type="GO" id="GO:0020037">
    <property type="term" value="F:heme binding"/>
    <property type="evidence" value="ECO:0007669"/>
    <property type="project" value="InterPro"/>
</dbReference>
<evidence type="ECO:0000256" key="2">
    <source>
        <dbReference type="ARBA" id="ARBA00010617"/>
    </source>
</evidence>
<dbReference type="InterPro" id="IPR011600">
    <property type="entry name" value="Pept_C14_caspase"/>
</dbReference>
<dbReference type="GO" id="GO:0005506">
    <property type="term" value="F:iron ion binding"/>
    <property type="evidence" value="ECO:0007669"/>
    <property type="project" value="InterPro"/>
</dbReference>
<dbReference type="GO" id="GO:0006508">
    <property type="term" value="P:proteolysis"/>
    <property type="evidence" value="ECO:0007669"/>
    <property type="project" value="InterPro"/>
</dbReference>
<dbReference type="Pfam" id="PF00067">
    <property type="entry name" value="p450"/>
    <property type="match status" value="1"/>
</dbReference>
<sequence length="842" mass="95974">MSEESSKPNADGEYKFQINKNSGCGSCLIINIDETWKSISRGCSVKKFRTGAKREVERLQGTFSGLDYRHKEMDGRNLDEEIKKYINKPEIFEEDSVFVCVLLAFGGPGYFYNRMGEKKSLSTIISKFRDCKNLIQKPKLFIVQTCDVNLRPVGKHLFRDEEPSVAGTKRWPKEADILIYESNISGEYDWHPGLRKNSSGKRNYPALKCSTFIKTLCETFDNVQKEEASSQERIDINEIILRTNLKLNIIVADISQSQQTRGIFNRGSGHKKQQQETLEHQLKGYFPFNPKSKPVEKSELKQLQICVRKLQNEPSGTELKVMNITLIQLMTAIEHIQKPEKGDTCQSSDRLDIGVFKLAETGVRSGFAEEFTAKIEGEINELKDKPPSKADILRTLTRHSVGILLWKNHCQASVTCVGENVVLTAAHLFTPDKSEIWNHLILMYCEKMFPSSALKLRTFCNLRQQCYKDLAKSKNRGKGLEESFKEFIKALEDVCRPELESLVNRIQQMESTAFDPSRIFFDSVGNVMLYFLVGLRFDPDGPEIETIRAMSKLFNETFGAGDGKRLDVMPWLRFGQNKETRRLETALNVRDRLWDNLAKQYGTFSEKSVIGHMQSLINENSDIDDDTAKECFTNLILAGVDTTATALTCLILILMQNQDLQTRMQEEINGVFPEGVFPSLSKRQQTPFTEAVILELLRYISHVPLAVPHSTLENAIICGYHIDANATIYINLWALHHDERIWPDPWKFDPGRFLDNDGAILSPLHPKRKRMLAFGAGRRVCLGESLAKNRLYLFVTALLQRLTFVPDDSEAVPDPDPRSYDLGLVLHPKPFKVKAIRRVHDP</sequence>
<evidence type="ECO:0000256" key="8">
    <source>
        <dbReference type="PIRSR" id="PIRSR602401-1"/>
    </source>
</evidence>
<evidence type="ECO:0000259" key="9">
    <source>
        <dbReference type="PROSITE" id="PS50208"/>
    </source>
</evidence>
<dbReference type="InterPro" id="IPR001128">
    <property type="entry name" value="Cyt_P450"/>
</dbReference>
<evidence type="ECO:0000256" key="1">
    <source>
        <dbReference type="ARBA" id="ARBA00010134"/>
    </source>
</evidence>
<dbReference type="SUPFAM" id="SSF52129">
    <property type="entry name" value="Caspase-like"/>
    <property type="match status" value="1"/>
</dbReference>
<dbReference type="EMBL" id="JH817314">
    <property type="protein sequence ID" value="EKC34609.1"/>
    <property type="molecule type" value="Genomic_DNA"/>
</dbReference>
<dbReference type="PRINTS" id="PR00385">
    <property type="entry name" value="P450"/>
</dbReference>
<dbReference type="GO" id="GO:0004197">
    <property type="term" value="F:cysteine-type endopeptidase activity"/>
    <property type="evidence" value="ECO:0007669"/>
    <property type="project" value="InterPro"/>
</dbReference>
<keyword evidence="5" id="KW-0560">Oxidoreductase</keyword>
<dbReference type="InParanoid" id="K1QTS3"/>
<comment type="similarity">
    <text evidence="2">Belongs to the cytochrome P450 family.</text>
</comment>
<evidence type="ECO:0000256" key="4">
    <source>
        <dbReference type="ARBA" id="ARBA00022723"/>
    </source>
</evidence>
<gene>
    <name evidence="10" type="ORF">CGI_10005590</name>
</gene>
<dbReference type="PRINTS" id="PR00463">
    <property type="entry name" value="EP450I"/>
</dbReference>
<dbReference type="GO" id="GO:0004497">
    <property type="term" value="F:monooxygenase activity"/>
    <property type="evidence" value="ECO:0007669"/>
    <property type="project" value="UniProtKB-KW"/>
</dbReference>
<dbReference type="InterPro" id="IPR015917">
    <property type="entry name" value="Pept_C14A"/>
</dbReference>
<dbReference type="InterPro" id="IPR036396">
    <property type="entry name" value="Cyt_P450_sf"/>
</dbReference>
<keyword evidence="4 8" id="KW-0479">Metal-binding</keyword>
<dbReference type="PROSITE" id="PS00086">
    <property type="entry name" value="CYTOCHROME_P450"/>
    <property type="match status" value="1"/>
</dbReference>
<dbReference type="PANTHER" id="PTHR24289">
    <property type="entry name" value="STEROID 17-ALPHA-HYDROXYLASE/17,20 LYASE"/>
    <property type="match status" value="1"/>
</dbReference>
<keyword evidence="3 8" id="KW-0349">Heme</keyword>
<reference evidence="10" key="1">
    <citation type="journal article" date="2012" name="Nature">
        <title>The oyster genome reveals stress adaptation and complexity of shell formation.</title>
        <authorList>
            <person name="Zhang G."/>
            <person name="Fang X."/>
            <person name="Guo X."/>
            <person name="Li L."/>
            <person name="Luo R."/>
            <person name="Xu F."/>
            <person name="Yang P."/>
            <person name="Zhang L."/>
            <person name="Wang X."/>
            <person name="Qi H."/>
            <person name="Xiong Z."/>
            <person name="Que H."/>
            <person name="Xie Y."/>
            <person name="Holland P.W."/>
            <person name="Paps J."/>
            <person name="Zhu Y."/>
            <person name="Wu F."/>
            <person name="Chen Y."/>
            <person name="Wang J."/>
            <person name="Peng C."/>
            <person name="Meng J."/>
            <person name="Yang L."/>
            <person name="Liu J."/>
            <person name="Wen B."/>
            <person name="Zhang N."/>
            <person name="Huang Z."/>
            <person name="Zhu Q."/>
            <person name="Feng Y."/>
            <person name="Mount A."/>
            <person name="Hedgecock D."/>
            <person name="Xu Z."/>
            <person name="Liu Y."/>
            <person name="Domazet-Loso T."/>
            <person name="Du Y."/>
            <person name="Sun X."/>
            <person name="Zhang S."/>
            <person name="Liu B."/>
            <person name="Cheng P."/>
            <person name="Jiang X."/>
            <person name="Li J."/>
            <person name="Fan D."/>
            <person name="Wang W."/>
            <person name="Fu W."/>
            <person name="Wang T."/>
            <person name="Wang B."/>
            <person name="Zhang J."/>
            <person name="Peng Z."/>
            <person name="Li Y."/>
            <person name="Li N."/>
            <person name="Wang J."/>
            <person name="Chen M."/>
            <person name="He Y."/>
            <person name="Tan F."/>
            <person name="Song X."/>
            <person name="Zheng Q."/>
            <person name="Huang R."/>
            <person name="Yang H."/>
            <person name="Du X."/>
            <person name="Chen L."/>
            <person name="Yang M."/>
            <person name="Gaffney P.M."/>
            <person name="Wang S."/>
            <person name="Luo L."/>
            <person name="She Z."/>
            <person name="Ming Y."/>
            <person name="Huang W."/>
            <person name="Zhang S."/>
            <person name="Huang B."/>
            <person name="Zhang Y."/>
            <person name="Qu T."/>
            <person name="Ni P."/>
            <person name="Miao G."/>
            <person name="Wang J."/>
            <person name="Wang Q."/>
            <person name="Steinberg C.E."/>
            <person name="Wang H."/>
            <person name="Li N."/>
            <person name="Qian L."/>
            <person name="Zhang G."/>
            <person name="Li Y."/>
            <person name="Yang H."/>
            <person name="Liu X."/>
            <person name="Wang J."/>
            <person name="Yin Y."/>
            <person name="Wang J."/>
        </authorList>
    </citation>
    <scope>NUCLEOTIDE SEQUENCE [LARGE SCALE GENOMIC DNA]</scope>
    <source>
        <strain evidence="10">05x7-T-G4-1.051#20</strain>
    </source>
</reference>
<keyword evidence="6 8" id="KW-0408">Iron</keyword>
<feature type="binding site" description="axial binding residue" evidence="8">
    <location>
        <position position="781"/>
    </location>
    <ligand>
        <name>heme</name>
        <dbReference type="ChEBI" id="CHEBI:30413"/>
    </ligand>
    <ligandPart>
        <name>Fe</name>
        <dbReference type="ChEBI" id="CHEBI:18248"/>
    </ligandPart>
</feature>
<evidence type="ECO:0000256" key="6">
    <source>
        <dbReference type="ARBA" id="ARBA00023004"/>
    </source>
</evidence>
<proteinExistence type="inferred from homology"/>
<dbReference type="InterPro" id="IPR017972">
    <property type="entry name" value="Cyt_P450_CS"/>
</dbReference>
<evidence type="ECO:0000256" key="3">
    <source>
        <dbReference type="ARBA" id="ARBA00022617"/>
    </source>
</evidence>
<dbReference type="Pfam" id="PF00656">
    <property type="entry name" value="Peptidase_C14"/>
    <property type="match status" value="1"/>
</dbReference>
<dbReference type="InterPro" id="IPR001309">
    <property type="entry name" value="Pept_C14_p20"/>
</dbReference>
<comment type="cofactor">
    <cofactor evidence="8">
        <name>heme</name>
        <dbReference type="ChEBI" id="CHEBI:30413"/>
    </cofactor>
</comment>
<dbReference type="InterPro" id="IPR029030">
    <property type="entry name" value="Caspase-like_dom_sf"/>
</dbReference>
<organism evidence="10">
    <name type="scientific">Magallana gigas</name>
    <name type="common">Pacific oyster</name>
    <name type="synonym">Crassostrea gigas</name>
    <dbReference type="NCBI Taxonomy" id="29159"/>
    <lineage>
        <taxon>Eukaryota</taxon>
        <taxon>Metazoa</taxon>
        <taxon>Spiralia</taxon>
        <taxon>Lophotrochozoa</taxon>
        <taxon>Mollusca</taxon>
        <taxon>Bivalvia</taxon>
        <taxon>Autobranchia</taxon>
        <taxon>Pteriomorphia</taxon>
        <taxon>Ostreida</taxon>
        <taxon>Ostreoidea</taxon>
        <taxon>Ostreidae</taxon>
        <taxon>Magallana</taxon>
    </lineage>
</organism>
<dbReference type="PANTHER" id="PTHR24289:SF1">
    <property type="entry name" value="STEROID 17-ALPHA-HYDROXYLASE_17,20 LYASE"/>
    <property type="match status" value="1"/>
</dbReference>
<name>K1QTS3_MAGGI</name>
<evidence type="ECO:0000256" key="5">
    <source>
        <dbReference type="ARBA" id="ARBA00023002"/>
    </source>
</evidence>
<dbReference type="SMART" id="SM00115">
    <property type="entry name" value="CASc"/>
    <property type="match status" value="1"/>
</dbReference>
<keyword evidence="7" id="KW-0503">Monooxygenase</keyword>
<feature type="domain" description="Caspase family p20" evidence="9">
    <location>
        <begin position="25"/>
        <end position="146"/>
    </location>
</feature>